<evidence type="ECO:0000313" key="3">
    <source>
        <dbReference type="WBParaSite" id="PDA_v2.g11583.t1"/>
    </source>
</evidence>
<dbReference type="PANTHER" id="PTHR37443">
    <property type="entry name" value="PROTEIN CBG09852-RELATED"/>
    <property type="match status" value="1"/>
</dbReference>
<evidence type="ECO:0000256" key="1">
    <source>
        <dbReference type="SAM" id="SignalP"/>
    </source>
</evidence>
<sequence>MRLLGFLVVLIAIEYSEAQLAAVYSNVSRTADCSTWSNWGSCIWPNPKDKRTYLKQLPPVCQEHWFYKFIEKRYETALNSFFNYMSSVMKSDKPCGMCSYKQSCGFGGPRKCHQSPFEIPGGRSILPFYVSEKVCSRSDLRGINQIEACHVDYDMLKENGGECQLWPTKKVNLDGVEPAFQKHIANLKWYSCISQTLKSKNGKGGKAKRSKVCRCCCFPFRPNPVTFKCEHSPGSPPAPGMDEALAEK</sequence>
<proteinExistence type="predicted"/>
<keyword evidence="2" id="KW-1185">Reference proteome</keyword>
<dbReference type="WBParaSite" id="PDA_v2.g11583.t1">
    <property type="protein sequence ID" value="PDA_v2.g11583.t1"/>
    <property type="gene ID" value="PDA_v2.g11583"/>
</dbReference>
<dbReference type="AlphaFoldDB" id="A0A914P8N8"/>
<keyword evidence="1" id="KW-0732">Signal</keyword>
<dbReference type="Proteomes" id="UP000887578">
    <property type="component" value="Unplaced"/>
</dbReference>
<reference evidence="3" key="1">
    <citation type="submission" date="2022-11" db="UniProtKB">
        <authorList>
            <consortium name="WormBaseParasite"/>
        </authorList>
    </citation>
    <scope>IDENTIFICATION</scope>
</reference>
<feature type="signal peptide" evidence="1">
    <location>
        <begin position="1"/>
        <end position="18"/>
    </location>
</feature>
<accession>A0A914P8N8</accession>
<organism evidence="2 3">
    <name type="scientific">Panagrolaimus davidi</name>
    <dbReference type="NCBI Taxonomy" id="227884"/>
    <lineage>
        <taxon>Eukaryota</taxon>
        <taxon>Metazoa</taxon>
        <taxon>Ecdysozoa</taxon>
        <taxon>Nematoda</taxon>
        <taxon>Chromadorea</taxon>
        <taxon>Rhabditida</taxon>
        <taxon>Tylenchina</taxon>
        <taxon>Panagrolaimomorpha</taxon>
        <taxon>Panagrolaimoidea</taxon>
        <taxon>Panagrolaimidae</taxon>
        <taxon>Panagrolaimus</taxon>
    </lineage>
</organism>
<name>A0A914P8N8_9BILA</name>
<protein>
    <submittedName>
        <fullName evidence="3">Uncharacterized protein</fullName>
    </submittedName>
</protein>
<dbReference type="InterPro" id="IPR040271">
    <property type="entry name" value="T19C3.2-like"/>
</dbReference>
<dbReference type="PANTHER" id="PTHR37443:SF3">
    <property type="entry name" value="SECRETED PROTEIN"/>
    <property type="match status" value="1"/>
</dbReference>
<feature type="chain" id="PRO_5037862189" evidence="1">
    <location>
        <begin position="19"/>
        <end position="248"/>
    </location>
</feature>
<evidence type="ECO:0000313" key="2">
    <source>
        <dbReference type="Proteomes" id="UP000887578"/>
    </source>
</evidence>